<keyword evidence="4" id="KW-0645">Protease</keyword>
<protein>
    <recommendedName>
        <fullName evidence="3">ubiquitinyl hydrolase 1</fullName>
        <ecNumber evidence="3">3.4.19.12</ecNumber>
    </recommendedName>
</protein>
<evidence type="ECO:0000256" key="1">
    <source>
        <dbReference type="ARBA" id="ARBA00000707"/>
    </source>
</evidence>
<dbReference type="PANTHER" id="PTHR24006:SF677">
    <property type="entry name" value="UBIQUITIN CARBOXYL-TERMINAL HYDROLASE 19"/>
    <property type="match status" value="1"/>
</dbReference>
<feature type="domain" description="USP" evidence="14">
    <location>
        <begin position="155"/>
        <end position="461"/>
    </location>
</feature>
<dbReference type="RefSeq" id="XP_022750363.1">
    <property type="nucleotide sequence ID" value="XM_022894628.1"/>
</dbReference>
<keyword evidence="16" id="KW-1185">Reference proteome</keyword>
<comment type="catalytic activity">
    <reaction evidence="1">
        <text>Thiol-dependent hydrolysis of ester, thioester, amide, peptide and isopeptide bonds formed by the C-terminal Gly of ubiquitin (a 76-residue protein attached to proteins as an intracellular targeting signal).</text>
        <dbReference type="EC" id="3.4.19.12"/>
    </reaction>
</comment>
<dbReference type="Pfam" id="PF01753">
    <property type="entry name" value="zf-MYND"/>
    <property type="match status" value="1"/>
</dbReference>
<dbReference type="InterPro" id="IPR050164">
    <property type="entry name" value="Peptidase_C19"/>
</dbReference>
<evidence type="ECO:0000256" key="3">
    <source>
        <dbReference type="ARBA" id="ARBA00012759"/>
    </source>
</evidence>
<dbReference type="FunFam" id="6.10.140.2220:FF:000006">
    <property type="entry name" value="Ubiquitin carboxyl-terminal hydrolase 15"/>
    <property type="match status" value="1"/>
</dbReference>
<dbReference type="OrthoDB" id="420187at2759"/>
<keyword evidence="5" id="KW-0479">Metal-binding</keyword>
<dbReference type="PROSITE" id="PS01360">
    <property type="entry name" value="ZF_MYND_1"/>
    <property type="match status" value="1"/>
</dbReference>
<evidence type="ECO:0000256" key="8">
    <source>
        <dbReference type="ARBA" id="ARBA00022801"/>
    </source>
</evidence>
<dbReference type="GO" id="GO:0004843">
    <property type="term" value="F:cysteine-type deubiquitinase activity"/>
    <property type="evidence" value="ECO:0007669"/>
    <property type="project" value="UniProtKB-EC"/>
</dbReference>
<gene>
    <name evidence="17" type="primary">LOC111299441</name>
</gene>
<accession>A0A6P5ZBY2</accession>
<dbReference type="GO" id="GO:0005634">
    <property type="term" value="C:nucleus"/>
    <property type="evidence" value="ECO:0007669"/>
    <property type="project" value="TreeGrafter"/>
</dbReference>
<dbReference type="InterPro" id="IPR001394">
    <property type="entry name" value="Peptidase_C19_UCH"/>
</dbReference>
<dbReference type="GO" id="GO:0006508">
    <property type="term" value="P:proteolysis"/>
    <property type="evidence" value="ECO:0007669"/>
    <property type="project" value="UniProtKB-KW"/>
</dbReference>
<keyword evidence="13" id="KW-1133">Transmembrane helix</keyword>
<name>A0A6P5ZBY2_DURZI</name>
<feature type="region of interest" description="Disordered" evidence="12">
    <location>
        <begin position="593"/>
        <end position="612"/>
    </location>
</feature>
<keyword evidence="13" id="KW-0812">Transmembrane</keyword>
<dbReference type="SUPFAM" id="SSF144232">
    <property type="entry name" value="HIT/MYND zinc finger-like"/>
    <property type="match status" value="1"/>
</dbReference>
<sequence>MHARGITLDLNWLLQFIFTLFIFALGALHLLRNTASKYFQVDASFDRDQPMPSMPLDTDLSPCAVCPNPASKKCSRCKSVRYCSSACQRVHWNAGHKTKCKVNTVQTASTKPFSGVALVPASGTSKIIKKPRKVLFPYDEFVKLFNWEKAGFPPCGLLNSGNSCFANVVLQCLVSTRPLVAYLLEKGHRKECRHNDWCFLCEFQTHVESSSQSLHPFSPINILSQLRNIGGSLGYGRQEDAHEFMRFAIDTMQLVCLDEFGGEKAVDCSSQETTLIQHIFGGHLQSQVICNNCNKISNQYENMMDLTVEIHGDASSLEECLDQFTVKEWLHGENMYKCDGCNDYVKAWKRLTIRWAPNILTIALKRFQSGHFGKLNKRVSFPEALDLTPYMSDVGDDTNVYKLYAVVVHVDMLNASFFGHYICYTKDFCGNWYKIDDCRVTRVELEEVLSQGAYMLLYSRVSARPSCLRTSGTQGKDEQKAIKAEVEYCPKEQIECVAGKESICHPSRSASLSLNGRLHLEIPGHEVESSTGMNADDVHGNEDGDMVRFKPNSSVSKEVSFHDNNSCFEIDSEAIRINGEDIDRIHSTAVRENPKNTDRISTQSCSTDMEVPSCDEDKDLFVAASSEAVIENPESMKMVEEKPYMSVSKEIKSCEQDSQVAIDYIMNHSEEINMANSESSPTIAGDSSIFSFSDETSAARTPGLKRELSLHGSELEGGNGVKRAEIANGSLP</sequence>
<dbReference type="GO" id="GO:0005829">
    <property type="term" value="C:cytosol"/>
    <property type="evidence" value="ECO:0007669"/>
    <property type="project" value="TreeGrafter"/>
</dbReference>
<dbReference type="InterPro" id="IPR038765">
    <property type="entry name" value="Papain-like_cys_pep_sf"/>
</dbReference>
<evidence type="ECO:0000259" key="14">
    <source>
        <dbReference type="PROSITE" id="PS50235"/>
    </source>
</evidence>
<evidence type="ECO:0000256" key="7">
    <source>
        <dbReference type="ARBA" id="ARBA00022786"/>
    </source>
</evidence>
<feature type="transmembrane region" description="Helical" evidence="13">
    <location>
        <begin position="12"/>
        <end position="31"/>
    </location>
</feature>
<keyword evidence="9" id="KW-0788">Thiol protease</keyword>
<evidence type="ECO:0000313" key="16">
    <source>
        <dbReference type="Proteomes" id="UP000515121"/>
    </source>
</evidence>
<evidence type="ECO:0000256" key="13">
    <source>
        <dbReference type="SAM" id="Phobius"/>
    </source>
</evidence>
<dbReference type="Pfam" id="PF00443">
    <property type="entry name" value="UCH"/>
    <property type="match status" value="1"/>
</dbReference>
<evidence type="ECO:0000256" key="5">
    <source>
        <dbReference type="ARBA" id="ARBA00022723"/>
    </source>
</evidence>
<evidence type="ECO:0000256" key="10">
    <source>
        <dbReference type="ARBA" id="ARBA00022833"/>
    </source>
</evidence>
<dbReference type="SUPFAM" id="SSF54001">
    <property type="entry name" value="Cysteine proteinases"/>
    <property type="match status" value="1"/>
</dbReference>
<dbReference type="AlphaFoldDB" id="A0A6P5ZBY2"/>
<reference evidence="17" key="1">
    <citation type="submission" date="2025-08" db="UniProtKB">
        <authorList>
            <consortium name="RefSeq"/>
        </authorList>
    </citation>
    <scope>IDENTIFICATION</scope>
    <source>
        <tissue evidence="17">Fruit stalk</tissue>
    </source>
</reference>
<keyword evidence="10" id="KW-0862">Zinc</keyword>
<keyword evidence="6 11" id="KW-0863">Zinc-finger</keyword>
<evidence type="ECO:0000256" key="9">
    <source>
        <dbReference type="ARBA" id="ARBA00022807"/>
    </source>
</evidence>
<dbReference type="PANTHER" id="PTHR24006">
    <property type="entry name" value="UBIQUITIN CARBOXYL-TERMINAL HYDROLASE"/>
    <property type="match status" value="1"/>
</dbReference>
<dbReference type="Gene3D" id="6.10.140.2220">
    <property type="match status" value="1"/>
</dbReference>
<keyword evidence="8" id="KW-0378">Hydrolase</keyword>
<dbReference type="PROSITE" id="PS50865">
    <property type="entry name" value="ZF_MYND_2"/>
    <property type="match status" value="1"/>
</dbReference>
<dbReference type="EC" id="3.4.19.12" evidence="3"/>
<evidence type="ECO:0000256" key="11">
    <source>
        <dbReference type="PROSITE-ProRule" id="PRU00134"/>
    </source>
</evidence>
<evidence type="ECO:0000256" key="6">
    <source>
        <dbReference type="ARBA" id="ARBA00022771"/>
    </source>
</evidence>
<dbReference type="InterPro" id="IPR018200">
    <property type="entry name" value="USP_CS"/>
</dbReference>
<keyword evidence="7" id="KW-0833">Ubl conjugation pathway</keyword>
<feature type="domain" description="MYND-type" evidence="15">
    <location>
        <begin position="63"/>
        <end position="100"/>
    </location>
</feature>
<keyword evidence="13" id="KW-0472">Membrane</keyword>
<proteinExistence type="inferred from homology"/>
<evidence type="ECO:0000259" key="15">
    <source>
        <dbReference type="PROSITE" id="PS50865"/>
    </source>
</evidence>
<dbReference type="Proteomes" id="UP000515121">
    <property type="component" value="Unplaced"/>
</dbReference>
<dbReference type="KEGG" id="dzi:111299441"/>
<organism evidence="16 17">
    <name type="scientific">Durio zibethinus</name>
    <name type="common">Durian</name>
    <dbReference type="NCBI Taxonomy" id="66656"/>
    <lineage>
        <taxon>Eukaryota</taxon>
        <taxon>Viridiplantae</taxon>
        <taxon>Streptophyta</taxon>
        <taxon>Embryophyta</taxon>
        <taxon>Tracheophyta</taxon>
        <taxon>Spermatophyta</taxon>
        <taxon>Magnoliopsida</taxon>
        <taxon>eudicotyledons</taxon>
        <taxon>Gunneridae</taxon>
        <taxon>Pentapetalae</taxon>
        <taxon>rosids</taxon>
        <taxon>malvids</taxon>
        <taxon>Malvales</taxon>
        <taxon>Malvaceae</taxon>
        <taxon>Helicteroideae</taxon>
        <taxon>Durio</taxon>
    </lineage>
</organism>
<dbReference type="GO" id="GO:0008270">
    <property type="term" value="F:zinc ion binding"/>
    <property type="evidence" value="ECO:0007669"/>
    <property type="project" value="UniProtKB-KW"/>
</dbReference>
<dbReference type="InterPro" id="IPR002893">
    <property type="entry name" value="Znf_MYND"/>
</dbReference>
<dbReference type="Gene3D" id="3.90.70.10">
    <property type="entry name" value="Cysteine proteinases"/>
    <property type="match status" value="1"/>
</dbReference>
<dbReference type="CDD" id="cd02661">
    <property type="entry name" value="Peptidase_C19E"/>
    <property type="match status" value="1"/>
</dbReference>
<evidence type="ECO:0000256" key="2">
    <source>
        <dbReference type="ARBA" id="ARBA00009085"/>
    </source>
</evidence>
<dbReference type="FunFam" id="3.90.70.10:FF:000026">
    <property type="entry name" value="Ubiquitin carboxyl-terminal hydrolase 15"/>
    <property type="match status" value="1"/>
</dbReference>
<evidence type="ECO:0000313" key="17">
    <source>
        <dbReference type="RefSeq" id="XP_022750363.1"/>
    </source>
</evidence>
<dbReference type="GeneID" id="111299441"/>
<comment type="similarity">
    <text evidence="2">Belongs to the peptidase C19 family.</text>
</comment>
<dbReference type="GO" id="GO:0016579">
    <property type="term" value="P:protein deubiquitination"/>
    <property type="evidence" value="ECO:0007669"/>
    <property type="project" value="InterPro"/>
</dbReference>
<evidence type="ECO:0000256" key="4">
    <source>
        <dbReference type="ARBA" id="ARBA00022670"/>
    </source>
</evidence>
<dbReference type="InterPro" id="IPR028889">
    <property type="entry name" value="USP"/>
</dbReference>
<evidence type="ECO:0000256" key="12">
    <source>
        <dbReference type="SAM" id="MobiDB-lite"/>
    </source>
</evidence>
<dbReference type="PROSITE" id="PS50235">
    <property type="entry name" value="USP_3"/>
    <property type="match status" value="1"/>
</dbReference>
<dbReference type="PROSITE" id="PS00972">
    <property type="entry name" value="USP_1"/>
    <property type="match status" value="1"/>
</dbReference>